<feature type="region of interest" description="Disordered" evidence="10">
    <location>
        <begin position="1048"/>
        <end position="1081"/>
    </location>
</feature>
<feature type="compositionally biased region" description="Polar residues" evidence="10">
    <location>
        <begin position="888"/>
        <end position="906"/>
    </location>
</feature>
<comment type="caution">
    <text evidence="13">The sequence shown here is derived from an EMBL/GenBank/DDBJ whole genome shotgun (WGS) entry which is preliminary data.</text>
</comment>
<dbReference type="PANTHER" id="PTHR46459:SF1">
    <property type="entry name" value="E1A-BINDING PROTEIN P400"/>
    <property type="match status" value="1"/>
</dbReference>
<dbReference type="InterPro" id="IPR014012">
    <property type="entry name" value="HSA_dom"/>
</dbReference>
<protein>
    <recommendedName>
        <fullName evidence="8">Vacuolar import and degradation protein 21</fullName>
    </recommendedName>
</protein>
<dbReference type="GO" id="GO:0035267">
    <property type="term" value="C:NuA4 histone acetyltransferase complex"/>
    <property type="evidence" value="ECO:0007669"/>
    <property type="project" value="TreeGrafter"/>
</dbReference>
<feature type="compositionally biased region" description="Low complexity" evidence="10">
    <location>
        <begin position="101"/>
        <end position="110"/>
    </location>
</feature>
<proteinExistence type="inferred from homology"/>
<keyword evidence="5" id="KW-0234">DNA repair</keyword>
<dbReference type="Pfam" id="PF13921">
    <property type="entry name" value="Myb_DNA-bind_6"/>
    <property type="match status" value="1"/>
</dbReference>
<organism evidence="13 14">
    <name type="scientific">Ephemerocybe angulata</name>
    <dbReference type="NCBI Taxonomy" id="980116"/>
    <lineage>
        <taxon>Eukaryota</taxon>
        <taxon>Fungi</taxon>
        <taxon>Dikarya</taxon>
        <taxon>Basidiomycota</taxon>
        <taxon>Agaricomycotina</taxon>
        <taxon>Agaricomycetes</taxon>
        <taxon>Agaricomycetidae</taxon>
        <taxon>Agaricales</taxon>
        <taxon>Agaricineae</taxon>
        <taxon>Psathyrellaceae</taxon>
        <taxon>Ephemerocybe</taxon>
    </lineage>
</organism>
<comment type="function">
    <text evidence="7">Component of the NuA4 histone acetyltransferase complex which is involved in transcriptional activation of selected genes principally by acetylation of nucleosomal histone H4 and H2A. The NuA4 complex is also involved in DNA repair.</text>
</comment>
<dbReference type="Proteomes" id="UP000541558">
    <property type="component" value="Unassembled WGS sequence"/>
</dbReference>
<keyword evidence="14" id="KW-1185">Reference proteome</keyword>
<evidence type="ECO:0000256" key="2">
    <source>
        <dbReference type="ARBA" id="ARBA00008913"/>
    </source>
</evidence>
<evidence type="ECO:0000313" key="14">
    <source>
        <dbReference type="Proteomes" id="UP000541558"/>
    </source>
</evidence>
<evidence type="ECO:0000256" key="9">
    <source>
        <dbReference type="SAM" id="Coils"/>
    </source>
</evidence>
<dbReference type="GO" id="GO:0005634">
    <property type="term" value="C:nucleus"/>
    <property type="evidence" value="ECO:0007669"/>
    <property type="project" value="UniProtKB-SubCell"/>
</dbReference>
<feature type="region of interest" description="Disordered" evidence="10">
    <location>
        <begin position="99"/>
        <end position="177"/>
    </location>
</feature>
<evidence type="ECO:0000256" key="3">
    <source>
        <dbReference type="ARBA" id="ARBA00022763"/>
    </source>
</evidence>
<dbReference type="OrthoDB" id="5364245at2759"/>
<keyword evidence="9" id="KW-0175">Coiled coil</keyword>
<keyword evidence="4" id="KW-0156">Chromatin regulator</keyword>
<feature type="domain" description="Myb-like" evidence="11">
    <location>
        <begin position="820"/>
        <end position="876"/>
    </location>
</feature>
<dbReference type="EMBL" id="JAACJK010000164">
    <property type="protein sequence ID" value="KAF5324526.1"/>
    <property type="molecule type" value="Genomic_DNA"/>
</dbReference>
<sequence length="1280" mass="141024">MPNVPSDDPIQTRVAQLEAITTRRNELLGQMYQLMRQRHGIGSVAQDSDDEGEELQLFMSDFDLHKQGEQGFIKHHVAKLLDNSADAPISASLDIKLTLPSSSNKNSSSSIPQPDEGGEDTDDERDELDLIGNSQKDVAEESSKSTRASSHSSKTHREDEQPAEVKMKKTTKDKVEGEAVMNVDAHTSSTPSELVYPAIPRSTKSEARTEALFVPITPLEGNSQPLFLDERFLPKPDTLLRQTPTSQKDTQQPERVPLKATPTEVGISPSLFIAHRSPIVIPAPLEPSLSIEQSTVVVTPLPNQVLPAEMPELHNFHKIDYTLPHPSILPAEFNRKKASKRKKDRSDKKSDDLPMGFNRWAASVIANPVYTRMKRSTKCLSTKDWSVAIAELRLIRTVERIEKLKAEGRWSFRQTKKQRGVGGLMKTHWDYLMDEMKWMRTDFREERKWKLALAYNISTAVLEWHALKSWDERVAHGVCVKWKPVEEEDIEQGVLDSGMDIDQEAVDVTMEEPEESRQSSKSLLNVDYTSDDDDMDNEAIDPKDVINPLDTNAEIQGALDGTDDLKEEENARAEAKEAEAAAAVKPKQEDFDDASALQVGDTDVKQDLQDTEVIGLKATSKDPMLGSKSSSHSVNGDTDENKANLTKGKISAYAPMREKIVYGPSDKLFIGPEDLDSFPHLGARDSAENDILHALGLDTLFPELQPFGMLDVAPPVVPEPTKKRSSRSADKDDPNKRVEETNYTKVLPSNQFMTVKPTLLGPLEPAKRWKDGHWLPMEEYAIPADPDSTSRITEESLCELFDFKVKTGKGDGLQPKDLRQPRNNDQHWSTNDELLLKSLIDRYPGNWNLIAECFNGARLTTPSDRRTAGDCQDKWRAKWASDLQAKSLVSHNDSQPDEQGQASGSNADGELIPTVTPSTSMTTRGVKRLASASVSSQQAPSLAAGSDPKKRRRHFHIGESVRKASRKRQEQVQKNLTNQRKPQAQMHDTHIQLHKLPKVTPAELSRQKAEREAAQLAELQKARARQDELTAKNAPRLAGVPQPIAPQSQAALQTTHPQQSQPQPQGQLQTQAGPSTQPIPQLTPQQMQHQLLLQAQARAAAQNQAQVGQANQAGSVASQLQGTNVIARISTPSAPAGVAGGTRLTSQQILQLQNSRSLSAHMAGSASTTAMNGNTTASSLVNRDPTASPAHGVNSPHLNGTIGANSPSPATVGQTVLSAPSGTNTGRLSNGHYLGFSPDQQQMASLNQLRMHMMMQQQAAQQLREQQNQQQQGQQGQGQG</sequence>
<dbReference type="CDD" id="cd00167">
    <property type="entry name" value="SANT"/>
    <property type="match status" value="1"/>
</dbReference>
<evidence type="ECO:0000256" key="5">
    <source>
        <dbReference type="ARBA" id="ARBA00023204"/>
    </source>
</evidence>
<feature type="compositionally biased region" description="Low complexity" evidence="10">
    <location>
        <begin position="929"/>
        <end position="944"/>
    </location>
</feature>
<feature type="compositionally biased region" description="Polar residues" evidence="10">
    <location>
        <begin position="627"/>
        <end position="636"/>
    </location>
</feature>
<dbReference type="GO" id="GO:0003682">
    <property type="term" value="F:chromatin binding"/>
    <property type="evidence" value="ECO:0007669"/>
    <property type="project" value="TreeGrafter"/>
</dbReference>
<dbReference type="InterPro" id="IPR001005">
    <property type="entry name" value="SANT/Myb"/>
</dbReference>
<feature type="region of interest" description="Disordered" evidence="10">
    <location>
        <begin position="332"/>
        <end position="354"/>
    </location>
</feature>
<evidence type="ECO:0000256" key="4">
    <source>
        <dbReference type="ARBA" id="ARBA00022853"/>
    </source>
</evidence>
<feature type="compositionally biased region" description="Basic and acidic residues" evidence="10">
    <location>
        <begin position="155"/>
        <end position="177"/>
    </location>
</feature>
<dbReference type="PROSITE" id="PS51204">
    <property type="entry name" value="HSA"/>
    <property type="match status" value="1"/>
</dbReference>
<dbReference type="Pfam" id="PF07529">
    <property type="entry name" value="HSA"/>
    <property type="match status" value="1"/>
</dbReference>
<feature type="region of interest" description="Disordered" evidence="10">
    <location>
        <begin position="1202"/>
        <end position="1224"/>
    </location>
</feature>
<dbReference type="Gene3D" id="1.10.10.60">
    <property type="entry name" value="Homeodomain-like"/>
    <property type="match status" value="1"/>
</dbReference>
<dbReference type="PROSITE" id="PS50090">
    <property type="entry name" value="MYB_LIKE"/>
    <property type="match status" value="1"/>
</dbReference>
<name>A0A8H5BKH6_9AGAR</name>
<comment type="subcellular location">
    <subcellularLocation>
        <location evidence="1">Nucleus</location>
    </subcellularLocation>
</comment>
<feature type="coiled-coil region" evidence="9">
    <location>
        <begin position="1002"/>
        <end position="1029"/>
    </location>
</feature>
<feature type="region of interest" description="Disordered" evidence="10">
    <location>
        <begin position="510"/>
        <end position="534"/>
    </location>
</feature>
<evidence type="ECO:0000313" key="13">
    <source>
        <dbReference type="EMBL" id="KAF5324526.1"/>
    </source>
</evidence>
<evidence type="ECO:0000256" key="8">
    <source>
        <dbReference type="ARBA" id="ARBA00029670"/>
    </source>
</evidence>
<dbReference type="SUPFAM" id="SSF46689">
    <property type="entry name" value="Homeodomain-like"/>
    <property type="match status" value="1"/>
</dbReference>
<comment type="similarity">
    <text evidence="2">Belongs to the EAF1 family.</text>
</comment>
<keyword evidence="6" id="KW-0539">Nucleus</keyword>
<keyword evidence="3" id="KW-0227">DNA damage</keyword>
<feature type="region of interest" description="Disordered" evidence="10">
    <location>
        <begin position="712"/>
        <end position="740"/>
    </location>
</feature>
<dbReference type="InterPro" id="IPR009057">
    <property type="entry name" value="Homeodomain-like_sf"/>
</dbReference>
<gene>
    <name evidence="13" type="ORF">D9611_004573</name>
</gene>
<dbReference type="SMART" id="SM00717">
    <property type="entry name" value="SANT"/>
    <property type="match status" value="1"/>
</dbReference>
<evidence type="ECO:0000259" key="11">
    <source>
        <dbReference type="PROSITE" id="PS50090"/>
    </source>
</evidence>
<feature type="compositionally biased region" description="Low complexity" evidence="10">
    <location>
        <begin position="1053"/>
        <end position="1071"/>
    </location>
</feature>
<evidence type="ECO:0000256" key="1">
    <source>
        <dbReference type="ARBA" id="ARBA00004123"/>
    </source>
</evidence>
<feature type="compositionally biased region" description="Basic and acidic residues" evidence="10">
    <location>
        <begin position="727"/>
        <end position="740"/>
    </location>
</feature>
<feature type="compositionally biased region" description="Low complexity" evidence="10">
    <location>
        <begin position="1255"/>
        <end position="1274"/>
    </location>
</feature>
<feature type="compositionally biased region" description="Acidic residues" evidence="10">
    <location>
        <begin position="116"/>
        <end position="129"/>
    </location>
</feature>
<dbReference type="PANTHER" id="PTHR46459">
    <property type="entry name" value="E1A-BINDING PROTEIN P400-RELATED"/>
    <property type="match status" value="1"/>
</dbReference>
<dbReference type="AlphaFoldDB" id="A0A8H5BKH6"/>
<feature type="region of interest" description="Disordered" evidence="10">
    <location>
        <begin position="1255"/>
        <end position="1280"/>
    </location>
</feature>
<dbReference type="SMART" id="SM00573">
    <property type="entry name" value="HSA"/>
    <property type="match status" value="1"/>
</dbReference>
<accession>A0A8H5BKH6</accession>
<evidence type="ECO:0000256" key="10">
    <source>
        <dbReference type="SAM" id="MobiDB-lite"/>
    </source>
</evidence>
<feature type="region of interest" description="Disordered" evidence="10">
    <location>
        <begin position="888"/>
        <end position="997"/>
    </location>
</feature>
<feature type="compositionally biased region" description="Polar residues" evidence="10">
    <location>
        <begin position="972"/>
        <end position="982"/>
    </location>
</feature>
<dbReference type="GO" id="GO:0006325">
    <property type="term" value="P:chromatin organization"/>
    <property type="evidence" value="ECO:0007669"/>
    <property type="project" value="UniProtKB-KW"/>
</dbReference>
<reference evidence="13 14" key="1">
    <citation type="journal article" date="2020" name="ISME J.">
        <title>Uncovering the hidden diversity of litter-decomposition mechanisms in mushroom-forming fungi.</title>
        <authorList>
            <person name="Floudas D."/>
            <person name="Bentzer J."/>
            <person name="Ahren D."/>
            <person name="Johansson T."/>
            <person name="Persson P."/>
            <person name="Tunlid A."/>
        </authorList>
    </citation>
    <scope>NUCLEOTIDE SEQUENCE [LARGE SCALE GENOMIC DNA]</scope>
    <source>
        <strain evidence="13 14">CBS 175.51</strain>
    </source>
</reference>
<evidence type="ECO:0000256" key="6">
    <source>
        <dbReference type="ARBA" id="ARBA00023242"/>
    </source>
</evidence>
<feature type="compositionally biased region" description="Basic and acidic residues" evidence="10">
    <location>
        <begin position="809"/>
        <end position="825"/>
    </location>
</feature>
<feature type="region of interest" description="Disordered" evidence="10">
    <location>
        <begin position="809"/>
        <end position="829"/>
    </location>
</feature>
<dbReference type="GO" id="GO:0006281">
    <property type="term" value="P:DNA repair"/>
    <property type="evidence" value="ECO:0007669"/>
    <property type="project" value="UniProtKB-KW"/>
</dbReference>
<evidence type="ECO:0000259" key="12">
    <source>
        <dbReference type="PROSITE" id="PS51204"/>
    </source>
</evidence>
<evidence type="ECO:0000256" key="7">
    <source>
        <dbReference type="ARBA" id="ARBA00025178"/>
    </source>
</evidence>
<feature type="region of interest" description="Disordered" evidence="10">
    <location>
        <begin position="621"/>
        <end position="643"/>
    </location>
</feature>
<feature type="domain" description="HSA" evidence="12">
    <location>
        <begin position="416"/>
        <end position="498"/>
    </location>
</feature>
<feature type="compositionally biased region" description="Basic and acidic residues" evidence="10">
    <location>
        <begin position="956"/>
        <end position="971"/>
    </location>
</feature>